<protein>
    <submittedName>
        <fullName evidence="1">YtxH domain-containing protein</fullName>
    </submittedName>
</protein>
<dbReference type="EMBL" id="VYWO01000007">
    <property type="protein sequence ID" value="KAA9299737.1"/>
    <property type="molecule type" value="Genomic_DNA"/>
</dbReference>
<name>A0A5N1GFM2_9LACT</name>
<dbReference type="Proteomes" id="UP000327148">
    <property type="component" value="Unassembled WGS sequence"/>
</dbReference>
<dbReference type="PANTHER" id="PTHR35792:SF1">
    <property type="entry name" value="SLL0268 PROTEIN"/>
    <property type="match status" value="1"/>
</dbReference>
<dbReference type="OrthoDB" id="2136414at2"/>
<sequence length="150" mass="16735">MVTNTPMKTSLSWLKRSRKRLRCRMAMSFLKGLVTGAVVGGITALLKNPNTGEENRRKLRAYSQDITAASRKLEGSLAETQMALTDLANQGLSTAKVARDDLSEAIRDFQTSSLPHRNAMQEKLAKINADLELTQMSLENLEEKLQQDKK</sequence>
<accession>A0A5N1GFM2</accession>
<proteinExistence type="predicted"/>
<dbReference type="PANTHER" id="PTHR35792">
    <property type="entry name" value="GENERAL STRESS PROTEIN"/>
    <property type="match status" value="1"/>
</dbReference>
<evidence type="ECO:0000313" key="2">
    <source>
        <dbReference type="Proteomes" id="UP000327148"/>
    </source>
</evidence>
<dbReference type="AlphaFoldDB" id="A0A5N1GFM2"/>
<dbReference type="STRING" id="119206.AWM72_06765"/>
<gene>
    <name evidence="1" type="ORF">F6I03_08935</name>
</gene>
<comment type="caution">
    <text evidence="1">The sequence shown here is derived from an EMBL/GenBank/DDBJ whole genome shotgun (WGS) entry which is preliminary data.</text>
</comment>
<dbReference type="InterPro" id="IPR052928">
    <property type="entry name" value="Desiccation-related_membrane"/>
</dbReference>
<evidence type="ECO:0000313" key="1">
    <source>
        <dbReference type="EMBL" id="KAA9299737.1"/>
    </source>
</evidence>
<organism evidence="1 2">
    <name type="scientific">Aerococcus sanguinicola</name>
    <dbReference type="NCBI Taxonomy" id="119206"/>
    <lineage>
        <taxon>Bacteria</taxon>
        <taxon>Bacillati</taxon>
        <taxon>Bacillota</taxon>
        <taxon>Bacilli</taxon>
        <taxon>Lactobacillales</taxon>
        <taxon>Aerococcaceae</taxon>
        <taxon>Aerococcus</taxon>
    </lineage>
</organism>
<reference evidence="1 2" key="1">
    <citation type="submission" date="2019-09" db="EMBL/GenBank/DDBJ databases">
        <title>Draft genome sequence assemblies of isolates from the urinary tract.</title>
        <authorList>
            <person name="Mores C.R."/>
            <person name="Putonti C."/>
            <person name="Wolfe A.J."/>
        </authorList>
    </citation>
    <scope>NUCLEOTIDE SEQUENCE [LARGE SCALE GENOMIC DNA]</scope>
    <source>
        <strain evidence="1 2">UMB623</strain>
    </source>
</reference>